<name>A0AAD3TE14_NEPGR</name>
<dbReference type="GO" id="GO:0009451">
    <property type="term" value="P:RNA modification"/>
    <property type="evidence" value="ECO:0007669"/>
    <property type="project" value="InterPro"/>
</dbReference>
<dbReference type="PANTHER" id="PTHR47926">
    <property type="entry name" value="PENTATRICOPEPTIDE REPEAT-CONTAINING PROTEIN"/>
    <property type="match status" value="1"/>
</dbReference>
<dbReference type="InterPro" id="IPR046960">
    <property type="entry name" value="PPR_At4g14850-like_plant"/>
</dbReference>
<organism evidence="1 2">
    <name type="scientific">Nepenthes gracilis</name>
    <name type="common">Slender pitcher plant</name>
    <dbReference type="NCBI Taxonomy" id="150966"/>
    <lineage>
        <taxon>Eukaryota</taxon>
        <taxon>Viridiplantae</taxon>
        <taxon>Streptophyta</taxon>
        <taxon>Embryophyta</taxon>
        <taxon>Tracheophyta</taxon>
        <taxon>Spermatophyta</taxon>
        <taxon>Magnoliopsida</taxon>
        <taxon>eudicotyledons</taxon>
        <taxon>Gunneridae</taxon>
        <taxon>Pentapetalae</taxon>
        <taxon>Caryophyllales</taxon>
        <taxon>Nepenthaceae</taxon>
        <taxon>Nepenthes</taxon>
    </lineage>
</organism>
<evidence type="ECO:0008006" key="3">
    <source>
        <dbReference type="Google" id="ProtNLM"/>
    </source>
</evidence>
<dbReference type="Gene3D" id="1.25.40.10">
    <property type="entry name" value="Tetratricopeptide repeat domain"/>
    <property type="match status" value="1"/>
</dbReference>
<dbReference type="EMBL" id="BSYO01000032">
    <property type="protein sequence ID" value="GMH27141.1"/>
    <property type="molecule type" value="Genomic_DNA"/>
</dbReference>
<dbReference type="InterPro" id="IPR046848">
    <property type="entry name" value="E_motif"/>
</dbReference>
<gene>
    <name evidence="1" type="ORF">Nepgr_028984</name>
</gene>
<sequence>MLGRVGRLAEAFQFAKELVKEEYAVRAWGSLLAACKIHGQHELAKIVADKLLELKVGYSMSGYLVLLSNIYADEENWEYVDRVRKDMQERGLRKGVGYSWIEIGGHINRFVSKDQNHEKCKDIYKMLEILAAGMRDGGLGSHRNSQINVVSGTEE</sequence>
<evidence type="ECO:0000313" key="2">
    <source>
        <dbReference type="Proteomes" id="UP001279734"/>
    </source>
</evidence>
<proteinExistence type="predicted"/>
<dbReference type="Proteomes" id="UP001279734">
    <property type="component" value="Unassembled WGS sequence"/>
</dbReference>
<comment type="caution">
    <text evidence="1">The sequence shown here is derived from an EMBL/GenBank/DDBJ whole genome shotgun (WGS) entry which is preliminary data.</text>
</comment>
<dbReference type="GO" id="GO:0003723">
    <property type="term" value="F:RNA binding"/>
    <property type="evidence" value="ECO:0007669"/>
    <property type="project" value="InterPro"/>
</dbReference>
<evidence type="ECO:0000313" key="1">
    <source>
        <dbReference type="EMBL" id="GMH27141.1"/>
    </source>
</evidence>
<reference evidence="1" key="1">
    <citation type="submission" date="2023-05" db="EMBL/GenBank/DDBJ databases">
        <title>Nepenthes gracilis genome sequencing.</title>
        <authorList>
            <person name="Fukushima K."/>
        </authorList>
    </citation>
    <scope>NUCLEOTIDE SEQUENCE</scope>
    <source>
        <strain evidence="1">SING2019-196</strain>
    </source>
</reference>
<protein>
    <recommendedName>
        <fullName evidence="3">Pentatricopeptide repeat-containing protein</fullName>
    </recommendedName>
</protein>
<dbReference type="AlphaFoldDB" id="A0AAD3TE14"/>
<dbReference type="InterPro" id="IPR011990">
    <property type="entry name" value="TPR-like_helical_dom_sf"/>
</dbReference>
<dbReference type="PANTHER" id="PTHR47926:SF452">
    <property type="entry name" value="PENTATRICOPEPTIDE REPEAT-CONTAINING PROTEIN"/>
    <property type="match status" value="1"/>
</dbReference>
<dbReference type="Pfam" id="PF20431">
    <property type="entry name" value="E_motif"/>
    <property type="match status" value="1"/>
</dbReference>
<accession>A0AAD3TE14</accession>
<keyword evidence="2" id="KW-1185">Reference proteome</keyword>